<keyword evidence="4 8" id="KW-0812">Transmembrane</keyword>
<feature type="transmembrane region" description="Helical" evidence="8">
    <location>
        <begin position="198"/>
        <end position="217"/>
    </location>
</feature>
<evidence type="ECO:0000256" key="3">
    <source>
        <dbReference type="ARBA" id="ARBA00022679"/>
    </source>
</evidence>
<evidence type="ECO:0000256" key="4">
    <source>
        <dbReference type="ARBA" id="ARBA00022692"/>
    </source>
</evidence>
<keyword evidence="6 8" id="KW-0472">Membrane</keyword>
<dbReference type="InterPro" id="IPR018584">
    <property type="entry name" value="GT87"/>
</dbReference>
<dbReference type="EMBL" id="CP009621">
    <property type="protein sequence ID" value="AKD04502.1"/>
    <property type="molecule type" value="Genomic_DNA"/>
</dbReference>
<evidence type="ECO:0000313" key="9">
    <source>
        <dbReference type="EMBL" id="AKD04502.1"/>
    </source>
</evidence>
<evidence type="ECO:0000256" key="2">
    <source>
        <dbReference type="ARBA" id="ARBA00022475"/>
    </source>
</evidence>
<keyword evidence="3" id="KW-0808">Transferase</keyword>
<feature type="transmembrane region" description="Helical" evidence="8">
    <location>
        <begin position="343"/>
        <end position="363"/>
    </location>
</feature>
<dbReference type="RefSeq" id="WP_046312365.1">
    <property type="nucleotide sequence ID" value="NZ_CBCSCY010000006.1"/>
</dbReference>
<keyword evidence="5 8" id="KW-1133">Transmembrane helix</keyword>
<dbReference type="PATRIC" id="fig|400092.3.peg.3756"/>
<feature type="transmembrane region" description="Helical" evidence="8">
    <location>
        <begin position="145"/>
        <end position="162"/>
    </location>
</feature>
<evidence type="ECO:0000256" key="7">
    <source>
        <dbReference type="ARBA" id="ARBA00024033"/>
    </source>
</evidence>
<dbReference type="GO" id="GO:0005886">
    <property type="term" value="C:plasma membrane"/>
    <property type="evidence" value="ECO:0007669"/>
    <property type="project" value="UniProtKB-SubCell"/>
</dbReference>
<feature type="transmembrane region" description="Helical" evidence="8">
    <location>
        <begin position="123"/>
        <end position="139"/>
    </location>
</feature>
<evidence type="ECO:0000256" key="8">
    <source>
        <dbReference type="SAM" id="Phobius"/>
    </source>
</evidence>
<dbReference type="GO" id="GO:0016758">
    <property type="term" value="F:hexosyltransferase activity"/>
    <property type="evidence" value="ECO:0007669"/>
    <property type="project" value="InterPro"/>
</dbReference>
<dbReference type="HOGENOM" id="CLU_665421_0_0_10"/>
<dbReference type="OrthoDB" id="847252at2"/>
<evidence type="ECO:0008006" key="11">
    <source>
        <dbReference type="Google" id="ProtNLM"/>
    </source>
</evidence>
<reference evidence="9 10" key="1">
    <citation type="journal article" date="2015" name="Sci. Rep.">
        <title>Unraveling adaptation of Pontibacter korlensis to radiation and infertility in desert through complete genome and comparative transcriptomic analysis.</title>
        <authorList>
            <person name="Dai J."/>
            <person name="Dai W."/>
            <person name="Qiu C."/>
            <person name="Yang Z."/>
            <person name="Zhang Y."/>
            <person name="Zhou M."/>
            <person name="Zhang L."/>
            <person name="Fang C."/>
            <person name="Gao Q."/>
            <person name="Yang Q."/>
            <person name="Li X."/>
            <person name="Wang Z."/>
            <person name="Wang Z."/>
            <person name="Jia Z."/>
            <person name="Chen X."/>
        </authorList>
    </citation>
    <scope>NUCLEOTIDE SEQUENCE [LARGE SCALE GENOMIC DNA]</scope>
    <source>
        <strain evidence="9 10">X14-1T</strain>
    </source>
</reference>
<name>A0A0E3UXS6_9BACT</name>
<evidence type="ECO:0000256" key="1">
    <source>
        <dbReference type="ARBA" id="ARBA00004651"/>
    </source>
</evidence>
<organism evidence="9 10">
    <name type="scientific">Pontibacter korlensis</name>
    <dbReference type="NCBI Taxonomy" id="400092"/>
    <lineage>
        <taxon>Bacteria</taxon>
        <taxon>Pseudomonadati</taxon>
        <taxon>Bacteroidota</taxon>
        <taxon>Cytophagia</taxon>
        <taxon>Cytophagales</taxon>
        <taxon>Hymenobacteraceae</taxon>
        <taxon>Pontibacter</taxon>
    </lineage>
</organism>
<gene>
    <name evidence="9" type="ORF">PKOR_17145</name>
</gene>
<protein>
    <recommendedName>
        <fullName evidence="11">DUF2029 domain-containing protein</fullName>
    </recommendedName>
</protein>
<feature type="transmembrane region" description="Helical" evidence="8">
    <location>
        <begin position="169"/>
        <end position="192"/>
    </location>
</feature>
<feature type="transmembrane region" description="Helical" evidence="8">
    <location>
        <begin position="274"/>
        <end position="291"/>
    </location>
</feature>
<comment type="subcellular location">
    <subcellularLocation>
        <location evidence="1">Cell membrane</location>
        <topology evidence="1">Multi-pass membrane protein</topology>
    </subcellularLocation>
</comment>
<feature type="transmembrane region" description="Helical" evidence="8">
    <location>
        <begin position="375"/>
        <end position="395"/>
    </location>
</feature>
<dbReference type="Pfam" id="PF09594">
    <property type="entry name" value="GT87"/>
    <property type="match status" value="1"/>
</dbReference>
<comment type="similarity">
    <text evidence="7">Belongs to the glycosyltransferase 87 family.</text>
</comment>
<sequence>MSTSKFFSSRFAWSYAILFAGILLLVGEIINGRFWMHDLEVYYRTAERMLNGSEIYRIESDGHYVYKYSPTAGMYFIPFIILPFAAAKIVFWLLLVLLAIVVLQTLYRYVSDGETAVTAKRKNIILLLSFLAVGAHIHREWHLGQVNFVLLALYVCMAVLWLSKKPVAAGVVLAATLFIKPFGLIFIPYLILKKKLSILLSAALAVVVLGLLPFILYPSAEAFTGLYQGWIQELLIEMSAKQELFASGNHTIFSVLARYTPIKFLLFNETAIKVYQLTLLACIAGFVLYIVRQGESLKQNILIDVAVLTALIPLFAFTSLNAFLFTLPCIVILLYYFPSLSTVAKILTVAGCVLIGINIRDLMGGDLYRFLERESVYTFGTVALLIAMTLLRLNIKKQRHNTGKIYQRNLAQK</sequence>
<proteinExistence type="inferred from homology"/>
<evidence type="ECO:0000256" key="6">
    <source>
        <dbReference type="ARBA" id="ARBA00023136"/>
    </source>
</evidence>
<feature type="transmembrane region" description="Helical" evidence="8">
    <location>
        <begin position="12"/>
        <end position="30"/>
    </location>
</feature>
<accession>A0A0E3UXS6</accession>
<feature type="transmembrane region" description="Helical" evidence="8">
    <location>
        <begin position="75"/>
        <end position="103"/>
    </location>
</feature>
<evidence type="ECO:0000256" key="5">
    <source>
        <dbReference type="ARBA" id="ARBA00022989"/>
    </source>
</evidence>
<dbReference type="STRING" id="400092.PKOR_17145"/>
<feature type="transmembrane region" description="Helical" evidence="8">
    <location>
        <begin position="311"/>
        <end position="336"/>
    </location>
</feature>
<keyword evidence="10" id="KW-1185">Reference proteome</keyword>
<dbReference type="KEGG" id="pko:PKOR_17145"/>
<keyword evidence="2" id="KW-1003">Cell membrane</keyword>
<evidence type="ECO:0000313" key="10">
    <source>
        <dbReference type="Proteomes" id="UP000033109"/>
    </source>
</evidence>
<dbReference type="Proteomes" id="UP000033109">
    <property type="component" value="Chromosome"/>
</dbReference>
<dbReference type="AlphaFoldDB" id="A0A0E3UXS6"/>